<feature type="transmembrane region" description="Helical" evidence="9">
    <location>
        <begin position="45"/>
        <end position="66"/>
    </location>
</feature>
<reference evidence="11 12" key="1">
    <citation type="submission" date="2018-01" db="EMBL/GenBank/DDBJ databases">
        <title>Genomic Encyclopedia of Archaeal and Bacterial Type Strains, Phase II (KMG-II): from individual species to whole genera.</title>
        <authorList>
            <person name="Goeker M."/>
        </authorList>
    </citation>
    <scope>NUCLEOTIDE SEQUENCE [LARGE SCALE GENOMIC DNA]</scope>
    <source>
        <strain evidence="11 12">DSM 17023</strain>
    </source>
</reference>
<evidence type="ECO:0000256" key="6">
    <source>
        <dbReference type="ARBA" id="ARBA00022989"/>
    </source>
</evidence>
<evidence type="ECO:0000256" key="8">
    <source>
        <dbReference type="ARBA" id="ARBA00038436"/>
    </source>
</evidence>
<protein>
    <recommendedName>
        <fullName evidence="9">TRAP transporter small permease protein</fullName>
    </recommendedName>
</protein>
<organism evidence="11 12">
    <name type="scientific">Roseibium marinum</name>
    <dbReference type="NCBI Taxonomy" id="281252"/>
    <lineage>
        <taxon>Bacteria</taxon>
        <taxon>Pseudomonadati</taxon>
        <taxon>Pseudomonadota</taxon>
        <taxon>Alphaproteobacteria</taxon>
        <taxon>Hyphomicrobiales</taxon>
        <taxon>Stappiaceae</taxon>
        <taxon>Roseibium</taxon>
    </lineage>
</organism>
<accession>A0A2S3V0T2</accession>
<keyword evidence="3" id="KW-1003">Cell membrane</keyword>
<feature type="domain" description="Tripartite ATP-independent periplasmic transporters DctQ component" evidence="10">
    <location>
        <begin position="26"/>
        <end position="154"/>
    </location>
</feature>
<evidence type="ECO:0000256" key="4">
    <source>
        <dbReference type="ARBA" id="ARBA00022519"/>
    </source>
</evidence>
<keyword evidence="7 9" id="KW-0472">Membrane</keyword>
<evidence type="ECO:0000256" key="1">
    <source>
        <dbReference type="ARBA" id="ARBA00004429"/>
    </source>
</evidence>
<comment type="subunit">
    <text evidence="9">The complex comprises the extracytoplasmic solute receptor protein and the two transmembrane proteins.</text>
</comment>
<evidence type="ECO:0000256" key="9">
    <source>
        <dbReference type="RuleBase" id="RU369079"/>
    </source>
</evidence>
<evidence type="ECO:0000256" key="7">
    <source>
        <dbReference type="ARBA" id="ARBA00023136"/>
    </source>
</evidence>
<evidence type="ECO:0000256" key="5">
    <source>
        <dbReference type="ARBA" id="ARBA00022692"/>
    </source>
</evidence>
<comment type="subcellular location">
    <subcellularLocation>
        <location evidence="1 9">Cell inner membrane</location>
        <topology evidence="1 9">Multi-pass membrane protein</topology>
    </subcellularLocation>
</comment>
<keyword evidence="2 9" id="KW-0813">Transport</keyword>
<dbReference type="InterPro" id="IPR007387">
    <property type="entry name" value="TRAP_DctQ"/>
</dbReference>
<name>A0A2S3V0T2_9HYPH</name>
<dbReference type="GO" id="GO:0005886">
    <property type="term" value="C:plasma membrane"/>
    <property type="evidence" value="ECO:0007669"/>
    <property type="project" value="UniProtKB-SubCell"/>
</dbReference>
<dbReference type="EMBL" id="PPCN01000001">
    <property type="protein sequence ID" value="POF33568.1"/>
    <property type="molecule type" value="Genomic_DNA"/>
</dbReference>
<dbReference type="OrthoDB" id="7843639at2"/>
<comment type="function">
    <text evidence="9">Part of the tripartite ATP-independent periplasmic (TRAP) transport system.</text>
</comment>
<feature type="transmembrane region" description="Helical" evidence="9">
    <location>
        <begin position="125"/>
        <end position="148"/>
    </location>
</feature>
<dbReference type="PANTHER" id="PTHR35011:SF2">
    <property type="entry name" value="2,3-DIKETO-L-GULONATE TRAP TRANSPORTER SMALL PERMEASE PROTEIN YIAM"/>
    <property type="match status" value="1"/>
</dbReference>
<comment type="caution">
    <text evidence="11">The sequence shown here is derived from an EMBL/GenBank/DDBJ whole genome shotgun (WGS) entry which is preliminary data.</text>
</comment>
<comment type="similarity">
    <text evidence="8 9">Belongs to the TRAP transporter small permease family.</text>
</comment>
<sequence length="168" mass="18762">MVRARTAYSVLTRLEAVLAGVFLMLMVLLIFTGGVARMLHHPLNWTIDLSTCFFAWACFLCADIAWRRNALMSIDVWGKHLSHRANRALDYLNYAVISAFLVYLIYAGIWLSWVSRARSFQGIPGVSYSWVTMSIAVGGALLLLTTILKAMSALKEDRLRGTTRCGAV</sequence>
<proteinExistence type="inferred from homology"/>
<keyword evidence="12" id="KW-1185">Reference proteome</keyword>
<keyword evidence="6 9" id="KW-1133">Transmembrane helix</keyword>
<feature type="transmembrane region" description="Helical" evidence="9">
    <location>
        <begin position="91"/>
        <end position="113"/>
    </location>
</feature>
<keyword evidence="5 9" id="KW-0812">Transmembrane</keyword>
<evidence type="ECO:0000256" key="3">
    <source>
        <dbReference type="ARBA" id="ARBA00022475"/>
    </source>
</evidence>
<dbReference type="Proteomes" id="UP000236959">
    <property type="component" value="Unassembled WGS sequence"/>
</dbReference>
<dbReference type="InterPro" id="IPR055348">
    <property type="entry name" value="DctQ"/>
</dbReference>
<dbReference type="GO" id="GO:0015740">
    <property type="term" value="P:C4-dicarboxylate transport"/>
    <property type="evidence" value="ECO:0007669"/>
    <property type="project" value="TreeGrafter"/>
</dbReference>
<keyword evidence="4 9" id="KW-0997">Cell inner membrane</keyword>
<evidence type="ECO:0000256" key="2">
    <source>
        <dbReference type="ARBA" id="ARBA00022448"/>
    </source>
</evidence>
<evidence type="ECO:0000313" key="11">
    <source>
        <dbReference type="EMBL" id="POF33568.1"/>
    </source>
</evidence>
<evidence type="ECO:0000259" key="10">
    <source>
        <dbReference type="Pfam" id="PF04290"/>
    </source>
</evidence>
<evidence type="ECO:0000313" key="12">
    <source>
        <dbReference type="Proteomes" id="UP000236959"/>
    </source>
</evidence>
<dbReference type="PANTHER" id="PTHR35011">
    <property type="entry name" value="2,3-DIKETO-L-GULONATE TRAP TRANSPORTER SMALL PERMEASE PROTEIN YIAM"/>
    <property type="match status" value="1"/>
</dbReference>
<dbReference type="Pfam" id="PF04290">
    <property type="entry name" value="DctQ"/>
    <property type="match status" value="1"/>
</dbReference>
<dbReference type="GO" id="GO:0022857">
    <property type="term" value="F:transmembrane transporter activity"/>
    <property type="evidence" value="ECO:0007669"/>
    <property type="project" value="UniProtKB-UniRule"/>
</dbReference>
<gene>
    <name evidence="11" type="ORF">CLV41_10116</name>
</gene>
<dbReference type="AlphaFoldDB" id="A0A2S3V0T2"/>
<feature type="transmembrane region" description="Helical" evidence="9">
    <location>
        <begin position="16"/>
        <end position="39"/>
    </location>
</feature>